<dbReference type="PRINTS" id="PR00344">
    <property type="entry name" value="BCTRLSENSOR"/>
</dbReference>
<dbReference type="FunFam" id="3.30.565.10:FF:000006">
    <property type="entry name" value="Sensor histidine kinase WalK"/>
    <property type="match status" value="1"/>
</dbReference>
<feature type="transmembrane region" description="Helical" evidence="6">
    <location>
        <begin position="216"/>
        <end position="238"/>
    </location>
</feature>
<feature type="domain" description="Histidine kinase" evidence="7">
    <location>
        <begin position="257"/>
        <end position="475"/>
    </location>
</feature>
<feature type="transmembrane region" description="Helical" evidence="6">
    <location>
        <begin position="12"/>
        <end position="30"/>
    </location>
</feature>
<dbReference type="Pfam" id="PF02518">
    <property type="entry name" value="HATPase_c"/>
    <property type="match status" value="1"/>
</dbReference>
<dbReference type="STRING" id="1121884.SAMN02745131_02870"/>
<keyword evidence="4" id="KW-0808">Transferase</keyword>
<name>A0A1M5CCC4_9BACT</name>
<keyword evidence="6" id="KW-0812">Transmembrane</keyword>
<organism evidence="8 9">
    <name type="scientific">Flavisolibacter ginsengisoli DSM 18119</name>
    <dbReference type="NCBI Taxonomy" id="1121884"/>
    <lineage>
        <taxon>Bacteria</taxon>
        <taxon>Pseudomonadati</taxon>
        <taxon>Bacteroidota</taxon>
        <taxon>Chitinophagia</taxon>
        <taxon>Chitinophagales</taxon>
        <taxon>Chitinophagaceae</taxon>
        <taxon>Flavisolibacter</taxon>
    </lineage>
</organism>
<dbReference type="CDD" id="cd00075">
    <property type="entry name" value="HATPase"/>
    <property type="match status" value="1"/>
</dbReference>
<dbReference type="InterPro" id="IPR003661">
    <property type="entry name" value="HisK_dim/P_dom"/>
</dbReference>
<evidence type="ECO:0000256" key="4">
    <source>
        <dbReference type="ARBA" id="ARBA00022679"/>
    </source>
</evidence>
<dbReference type="SUPFAM" id="SSF47384">
    <property type="entry name" value="Homodimeric domain of signal transducing histidine kinase"/>
    <property type="match status" value="1"/>
</dbReference>
<sequence>MRKFSYSKGLPVLMVLTIMAIAAFQVYWLSKAYDRERRNLEMRTNFMFRETVFDLQGSKLKLDKLVTDSSPVTKVFIQKELQGKRRHGNHGADQKVINMVDILTRKVRDSTSKTILIRGSDTVRLSNKNLSGRRNRLVQFLFDVDSVQDSLRVKELQMAYARKLEEQNVSVPFIIRRVKTEETEKPVFNQVTLGFQNPITYELNLGSTTSFLLKRISIPILFSVFLVAFTFLSFSLLYGNLLRQRRLADIKNEFISNITHELKTPIATVSVAIEAMRSFNASMDPQRSKEYLDISANELQRLSLLVDKVLKLSMFEKKEIELRYELLDMKELVDEVTSSMRLQFEKKGAQVTTHAEGDTHLDGDRLHLVSVIFNLLDNALKYSTDHAEISLTIKGLSNKVQLIIADSGIGIPAEYQGRIFEKFFRVPTGNLHNAKGYGLGLSYVSHVITKHHGTIRVESEEGDGSKFYITLPKHQA</sequence>
<reference evidence="8 9" key="1">
    <citation type="submission" date="2016-11" db="EMBL/GenBank/DDBJ databases">
        <authorList>
            <person name="Jaros S."/>
            <person name="Januszkiewicz K."/>
            <person name="Wedrychowicz H."/>
        </authorList>
    </citation>
    <scope>NUCLEOTIDE SEQUENCE [LARGE SCALE GENOMIC DNA]</scope>
    <source>
        <strain evidence="8 9">DSM 18119</strain>
    </source>
</reference>
<dbReference type="Gene3D" id="1.10.287.130">
    <property type="match status" value="1"/>
</dbReference>
<dbReference type="PROSITE" id="PS50109">
    <property type="entry name" value="HIS_KIN"/>
    <property type="match status" value="1"/>
</dbReference>
<evidence type="ECO:0000256" key="1">
    <source>
        <dbReference type="ARBA" id="ARBA00000085"/>
    </source>
</evidence>
<dbReference type="SMART" id="SM00388">
    <property type="entry name" value="HisKA"/>
    <property type="match status" value="1"/>
</dbReference>
<dbReference type="RefSeq" id="WP_072836021.1">
    <property type="nucleotide sequence ID" value="NZ_FQUU01000012.1"/>
</dbReference>
<dbReference type="SMART" id="SM00387">
    <property type="entry name" value="HATPase_c"/>
    <property type="match status" value="1"/>
</dbReference>
<keyword evidence="6" id="KW-1133">Transmembrane helix</keyword>
<dbReference type="OrthoDB" id="9804645at2"/>
<dbReference type="EC" id="2.7.13.3" evidence="2"/>
<dbReference type="GO" id="GO:0000155">
    <property type="term" value="F:phosphorelay sensor kinase activity"/>
    <property type="evidence" value="ECO:0007669"/>
    <property type="project" value="InterPro"/>
</dbReference>
<protein>
    <recommendedName>
        <fullName evidence="2">histidine kinase</fullName>
        <ecNumber evidence="2">2.7.13.3</ecNumber>
    </recommendedName>
</protein>
<dbReference type="Proteomes" id="UP000184048">
    <property type="component" value="Unassembled WGS sequence"/>
</dbReference>
<comment type="catalytic activity">
    <reaction evidence="1">
        <text>ATP + protein L-histidine = ADP + protein N-phospho-L-histidine.</text>
        <dbReference type="EC" id="2.7.13.3"/>
    </reaction>
</comment>
<evidence type="ECO:0000256" key="3">
    <source>
        <dbReference type="ARBA" id="ARBA00022553"/>
    </source>
</evidence>
<evidence type="ECO:0000313" key="8">
    <source>
        <dbReference type="EMBL" id="SHF52375.1"/>
    </source>
</evidence>
<dbReference type="InterPro" id="IPR005467">
    <property type="entry name" value="His_kinase_dom"/>
</dbReference>
<dbReference type="CDD" id="cd00082">
    <property type="entry name" value="HisKA"/>
    <property type="match status" value="1"/>
</dbReference>
<dbReference type="Gene3D" id="3.30.565.10">
    <property type="entry name" value="Histidine kinase-like ATPase, C-terminal domain"/>
    <property type="match status" value="1"/>
</dbReference>
<dbReference type="InterPro" id="IPR004358">
    <property type="entry name" value="Sig_transdc_His_kin-like_C"/>
</dbReference>
<evidence type="ECO:0000256" key="5">
    <source>
        <dbReference type="ARBA" id="ARBA00022777"/>
    </source>
</evidence>
<dbReference type="EMBL" id="FQUU01000012">
    <property type="protein sequence ID" value="SHF52375.1"/>
    <property type="molecule type" value="Genomic_DNA"/>
</dbReference>
<dbReference type="AlphaFoldDB" id="A0A1M5CCC4"/>
<dbReference type="InterPro" id="IPR003594">
    <property type="entry name" value="HATPase_dom"/>
</dbReference>
<dbReference type="InterPro" id="IPR036890">
    <property type="entry name" value="HATPase_C_sf"/>
</dbReference>
<evidence type="ECO:0000256" key="6">
    <source>
        <dbReference type="SAM" id="Phobius"/>
    </source>
</evidence>
<dbReference type="InterPro" id="IPR036097">
    <property type="entry name" value="HisK_dim/P_sf"/>
</dbReference>
<gene>
    <name evidence="8" type="ORF">SAMN02745131_02870</name>
</gene>
<evidence type="ECO:0000313" key="9">
    <source>
        <dbReference type="Proteomes" id="UP000184048"/>
    </source>
</evidence>
<keyword evidence="6" id="KW-0472">Membrane</keyword>
<evidence type="ECO:0000256" key="2">
    <source>
        <dbReference type="ARBA" id="ARBA00012438"/>
    </source>
</evidence>
<keyword evidence="3" id="KW-0597">Phosphoprotein</keyword>
<dbReference type="SUPFAM" id="SSF55874">
    <property type="entry name" value="ATPase domain of HSP90 chaperone/DNA topoisomerase II/histidine kinase"/>
    <property type="match status" value="1"/>
</dbReference>
<dbReference type="Pfam" id="PF00512">
    <property type="entry name" value="HisKA"/>
    <property type="match status" value="1"/>
</dbReference>
<proteinExistence type="predicted"/>
<keyword evidence="9" id="KW-1185">Reference proteome</keyword>
<dbReference type="PANTHER" id="PTHR43547:SF2">
    <property type="entry name" value="HYBRID SIGNAL TRANSDUCTION HISTIDINE KINASE C"/>
    <property type="match status" value="1"/>
</dbReference>
<accession>A0A1M5CCC4</accession>
<evidence type="ECO:0000259" key="7">
    <source>
        <dbReference type="PROSITE" id="PS50109"/>
    </source>
</evidence>
<keyword evidence="5 8" id="KW-0418">Kinase</keyword>
<dbReference type="PANTHER" id="PTHR43547">
    <property type="entry name" value="TWO-COMPONENT HISTIDINE KINASE"/>
    <property type="match status" value="1"/>
</dbReference>